<dbReference type="EMBL" id="RPDH01000002">
    <property type="protein sequence ID" value="RPE08925.1"/>
    <property type="molecule type" value="Genomic_DNA"/>
</dbReference>
<dbReference type="AlphaFoldDB" id="A0A3N4PMA4"/>
<reference evidence="3 4" key="1">
    <citation type="submission" date="2018-11" db="EMBL/GenBank/DDBJ databases">
        <title>Chitinophaga lutea sp.nov., isolate from arsenic contaminated soil.</title>
        <authorList>
            <person name="Zong Y."/>
        </authorList>
    </citation>
    <scope>NUCLEOTIDE SEQUENCE [LARGE SCALE GENOMIC DNA]</scope>
    <source>
        <strain evidence="3 4">ZY74</strain>
    </source>
</reference>
<proteinExistence type="predicted"/>
<feature type="transmembrane region" description="Helical" evidence="1">
    <location>
        <begin position="116"/>
        <end position="135"/>
    </location>
</feature>
<sequence length="140" mass="15381">MKHTRILLPLLLLPVFASAQGNPGPYIDRDIFNVCATIAFAALLLGFLLALSRQFLDYRIKAKLTESGLPEPVITSLLRQDAHNGKLNMAKWAIIFAGIALACTIIYYTLPVGVHSLAILSACLSISFGAYFLLLHKLKR</sequence>
<accession>A0A3N4PMA4</accession>
<feature type="chain" id="PRO_5018238542" description="DUF2178 domain-containing protein" evidence="2">
    <location>
        <begin position="20"/>
        <end position="140"/>
    </location>
</feature>
<evidence type="ECO:0000256" key="2">
    <source>
        <dbReference type="SAM" id="SignalP"/>
    </source>
</evidence>
<keyword evidence="1" id="KW-1133">Transmembrane helix</keyword>
<dbReference type="RefSeq" id="WP_123847924.1">
    <property type="nucleotide sequence ID" value="NZ_RPDH01000002.1"/>
</dbReference>
<evidence type="ECO:0000313" key="3">
    <source>
        <dbReference type="EMBL" id="RPE08925.1"/>
    </source>
</evidence>
<evidence type="ECO:0000313" key="4">
    <source>
        <dbReference type="Proteomes" id="UP000278351"/>
    </source>
</evidence>
<keyword evidence="2" id="KW-0732">Signal</keyword>
<feature type="transmembrane region" description="Helical" evidence="1">
    <location>
        <begin position="89"/>
        <end position="110"/>
    </location>
</feature>
<dbReference type="OrthoDB" id="674806at2"/>
<keyword evidence="1" id="KW-0812">Transmembrane</keyword>
<evidence type="ECO:0000256" key="1">
    <source>
        <dbReference type="SAM" id="Phobius"/>
    </source>
</evidence>
<keyword evidence="1" id="KW-0472">Membrane</keyword>
<feature type="transmembrane region" description="Helical" evidence="1">
    <location>
        <begin position="31"/>
        <end position="51"/>
    </location>
</feature>
<comment type="caution">
    <text evidence="3">The sequence shown here is derived from an EMBL/GenBank/DDBJ whole genome shotgun (WGS) entry which is preliminary data.</text>
</comment>
<evidence type="ECO:0008006" key="5">
    <source>
        <dbReference type="Google" id="ProtNLM"/>
    </source>
</evidence>
<keyword evidence="4" id="KW-1185">Reference proteome</keyword>
<name>A0A3N4PMA4_9BACT</name>
<feature type="signal peptide" evidence="2">
    <location>
        <begin position="1"/>
        <end position="19"/>
    </location>
</feature>
<dbReference type="Proteomes" id="UP000278351">
    <property type="component" value="Unassembled WGS sequence"/>
</dbReference>
<protein>
    <recommendedName>
        <fullName evidence="5">DUF2178 domain-containing protein</fullName>
    </recommendedName>
</protein>
<gene>
    <name evidence="3" type="ORF">EGT74_18070</name>
</gene>
<organism evidence="3 4">
    <name type="scientific">Chitinophaga lutea</name>
    <dbReference type="NCBI Taxonomy" id="2488634"/>
    <lineage>
        <taxon>Bacteria</taxon>
        <taxon>Pseudomonadati</taxon>
        <taxon>Bacteroidota</taxon>
        <taxon>Chitinophagia</taxon>
        <taxon>Chitinophagales</taxon>
        <taxon>Chitinophagaceae</taxon>
        <taxon>Chitinophaga</taxon>
    </lineage>
</organism>